<sequence length="211" mass="22558">MPTGTTVSAEPSGLRSPRLVGSYRLDLASGLWTWSDAVYLLHGFEPHEVVPTTDLVLAHTHPEDRDDVRVALTAARAGGAFSSVHRVVTARRRELTVALVGSVRTGAETGPDEATGFFLDLTAAVAERARDRAAADIRAAATSRGVIEQAKGVLSVVYDVEIDGAFELMRTASNDHNVAVRELSRVIVDVAHRRDVDRRAALDLVLGGGRG</sequence>
<reference evidence="3 4" key="1">
    <citation type="submission" date="2017-02" db="EMBL/GenBank/DDBJ databases">
        <authorList>
            <person name="Peterson S.W."/>
        </authorList>
    </citation>
    <scope>NUCLEOTIDE SEQUENCE [LARGE SCALE GENOMIC DNA]</scope>
    <source>
        <strain evidence="3 4">DSM 21481</strain>
    </source>
</reference>
<dbReference type="Pfam" id="PF03861">
    <property type="entry name" value="ANTAR"/>
    <property type="match status" value="1"/>
</dbReference>
<dbReference type="Gene3D" id="1.10.10.10">
    <property type="entry name" value="Winged helix-like DNA-binding domain superfamily/Winged helix DNA-binding domain"/>
    <property type="match status" value="1"/>
</dbReference>
<keyword evidence="4" id="KW-1185">Reference proteome</keyword>
<proteinExistence type="predicted"/>
<dbReference type="STRING" id="526729.SAMN04324258_0804"/>
<dbReference type="Proteomes" id="UP000189777">
    <property type="component" value="Unassembled WGS sequence"/>
</dbReference>
<evidence type="ECO:0000313" key="4">
    <source>
        <dbReference type="Proteomes" id="UP000189777"/>
    </source>
</evidence>
<dbReference type="InterPro" id="IPR013655">
    <property type="entry name" value="PAS_fold_3"/>
</dbReference>
<name>A0A1T5IQ99_9MICO</name>
<dbReference type="InterPro" id="IPR000014">
    <property type="entry name" value="PAS"/>
</dbReference>
<accession>A0A1T5IQ99</accession>
<gene>
    <name evidence="3" type="ORF">SAMN04324258_0804</name>
</gene>
<dbReference type="InterPro" id="IPR035965">
    <property type="entry name" value="PAS-like_dom_sf"/>
</dbReference>
<evidence type="ECO:0000259" key="2">
    <source>
        <dbReference type="PROSITE" id="PS50921"/>
    </source>
</evidence>
<evidence type="ECO:0000259" key="1">
    <source>
        <dbReference type="PROSITE" id="PS50112"/>
    </source>
</evidence>
<feature type="domain" description="PAS" evidence="1">
    <location>
        <begin position="23"/>
        <end position="79"/>
    </location>
</feature>
<evidence type="ECO:0000313" key="3">
    <source>
        <dbReference type="EMBL" id="SKC41364.1"/>
    </source>
</evidence>
<dbReference type="Pfam" id="PF08447">
    <property type="entry name" value="PAS_3"/>
    <property type="match status" value="1"/>
</dbReference>
<dbReference type="PROSITE" id="PS50921">
    <property type="entry name" value="ANTAR"/>
    <property type="match status" value="1"/>
</dbReference>
<dbReference type="SMART" id="SM01012">
    <property type="entry name" value="ANTAR"/>
    <property type="match status" value="1"/>
</dbReference>
<dbReference type="GO" id="GO:0003723">
    <property type="term" value="F:RNA binding"/>
    <property type="evidence" value="ECO:0007669"/>
    <property type="project" value="InterPro"/>
</dbReference>
<protein>
    <submittedName>
        <fullName evidence="3">PAS fold-containing protein</fullName>
    </submittedName>
</protein>
<feature type="domain" description="ANTAR" evidence="2">
    <location>
        <begin position="127"/>
        <end position="188"/>
    </location>
</feature>
<dbReference type="PROSITE" id="PS50112">
    <property type="entry name" value="PAS"/>
    <property type="match status" value="1"/>
</dbReference>
<dbReference type="EMBL" id="FUZQ01000001">
    <property type="protein sequence ID" value="SKC41364.1"/>
    <property type="molecule type" value="Genomic_DNA"/>
</dbReference>
<dbReference type="AlphaFoldDB" id="A0A1T5IQ99"/>
<dbReference type="InterPro" id="IPR005561">
    <property type="entry name" value="ANTAR"/>
</dbReference>
<organism evidence="3 4">
    <name type="scientific">Krasilnikoviella flava</name>
    <dbReference type="NCBI Taxonomy" id="526729"/>
    <lineage>
        <taxon>Bacteria</taxon>
        <taxon>Bacillati</taxon>
        <taxon>Actinomycetota</taxon>
        <taxon>Actinomycetes</taxon>
        <taxon>Micrococcales</taxon>
        <taxon>Promicromonosporaceae</taxon>
        <taxon>Krasilnikoviella</taxon>
    </lineage>
</organism>
<dbReference type="InterPro" id="IPR036388">
    <property type="entry name" value="WH-like_DNA-bd_sf"/>
</dbReference>
<dbReference type="CDD" id="cd00130">
    <property type="entry name" value="PAS"/>
    <property type="match status" value="1"/>
</dbReference>
<dbReference type="SUPFAM" id="SSF55785">
    <property type="entry name" value="PYP-like sensor domain (PAS domain)"/>
    <property type="match status" value="1"/>
</dbReference>
<dbReference type="Gene3D" id="3.30.450.20">
    <property type="entry name" value="PAS domain"/>
    <property type="match status" value="1"/>
</dbReference>